<dbReference type="Proteomes" id="UP000326598">
    <property type="component" value="Chromosome"/>
</dbReference>
<dbReference type="KEGG" id="scoe:CP976_07475"/>
<dbReference type="AlphaFoldDB" id="A0A5J6I048"/>
<evidence type="ECO:0000313" key="1">
    <source>
        <dbReference type="EMBL" id="QEV24003.1"/>
    </source>
</evidence>
<gene>
    <name evidence="1" type="ORF">CP976_07475</name>
</gene>
<protein>
    <submittedName>
        <fullName evidence="1">Uncharacterized protein</fullName>
    </submittedName>
</protein>
<name>A0A5J6I048_STRC4</name>
<accession>A0A5J6I048</accession>
<sequence length="80" mass="8887">MSTYLHDGIVFDLNVPHLDVTGVEWRWIGVRTETGEPLMQAMPDSSTPIPLPDVYAMHGPLIPAPRPTTAAMYRRVLEAS</sequence>
<organism evidence="1 2">
    <name type="scientific">Streptomyces coeruleorubidus</name>
    <dbReference type="NCBI Taxonomy" id="116188"/>
    <lineage>
        <taxon>Bacteria</taxon>
        <taxon>Bacillati</taxon>
        <taxon>Actinomycetota</taxon>
        <taxon>Actinomycetes</taxon>
        <taxon>Kitasatosporales</taxon>
        <taxon>Streptomycetaceae</taxon>
        <taxon>Streptomyces</taxon>
    </lineage>
</organism>
<dbReference type="RefSeq" id="WP_150479623.1">
    <property type="nucleotide sequence ID" value="NZ_BMTB01000010.1"/>
</dbReference>
<dbReference type="NCBIfam" id="NF038082">
    <property type="entry name" value="phiSA1p31"/>
    <property type="match status" value="1"/>
</dbReference>
<dbReference type="EMBL" id="CP023694">
    <property type="protein sequence ID" value="QEV24003.1"/>
    <property type="molecule type" value="Genomic_DNA"/>
</dbReference>
<proteinExistence type="predicted"/>
<reference evidence="1 2" key="1">
    <citation type="submission" date="2017-09" db="EMBL/GenBank/DDBJ databases">
        <authorList>
            <person name="Lee N."/>
            <person name="Cho B.-K."/>
        </authorList>
    </citation>
    <scope>NUCLEOTIDE SEQUENCE [LARGE SCALE GENOMIC DNA]</scope>
    <source>
        <strain evidence="1 2">ATCC 13740</strain>
    </source>
</reference>
<dbReference type="GeneID" id="91415923"/>
<evidence type="ECO:0000313" key="2">
    <source>
        <dbReference type="Proteomes" id="UP000326598"/>
    </source>
</evidence>